<reference evidence="3" key="2">
    <citation type="submission" date="2015-01" db="EMBL/GenBank/DDBJ databases">
        <title>Evolutionary Origins and Diversification of the Mycorrhizal Mutualists.</title>
        <authorList>
            <consortium name="DOE Joint Genome Institute"/>
            <consortium name="Mycorrhizal Genomics Consortium"/>
            <person name="Kohler A."/>
            <person name="Kuo A."/>
            <person name="Nagy L.G."/>
            <person name="Floudas D."/>
            <person name="Copeland A."/>
            <person name="Barry K.W."/>
            <person name="Cichocki N."/>
            <person name="Veneault-Fourrey C."/>
            <person name="LaButti K."/>
            <person name="Lindquist E.A."/>
            <person name="Lipzen A."/>
            <person name="Lundell T."/>
            <person name="Morin E."/>
            <person name="Murat C."/>
            <person name="Riley R."/>
            <person name="Ohm R."/>
            <person name="Sun H."/>
            <person name="Tunlid A."/>
            <person name="Henrissat B."/>
            <person name="Grigoriev I.V."/>
            <person name="Hibbett D.S."/>
            <person name="Martin F."/>
        </authorList>
    </citation>
    <scope>NUCLEOTIDE SEQUENCE [LARGE SCALE GENOMIC DNA]</scope>
    <source>
        <strain evidence="3">Foug A</strain>
    </source>
</reference>
<proteinExistence type="predicted"/>
<keyword evidence="1" id="KW-1133">Transmembrane helix</keyword>
<organism evidence="2 3">
    <name type="scientific">Scleroderma citrinum Foug A</name>
    <dbReference type="NCBI Taxonomy" id="1036808"/>
    <lineage>
        <taxon>Eukaryota</taxon>
        <taxon>Fungi</taxon>
        <taxon>Dikarya</taxon>
        <taxon>Basidiomycota</taxon>
        <taxon>Agaricomycotina</taxon>
        <taxon>Agaricomycetes</taxon>
        <taxon>Agaricomycetidae</taxon>
        <taxon>Boletales</taxon>
        <taxon>Sclerodermatineae</taxon>
        <taxon>Sclerodermataceae</taxon>
        <taxon>Scleroderma</taxon>
    </lineage>
</organism>
<name>A0A0C3DSC2_9AGAM</name>
<dbReference type="Proteomes" id="UP000053989">
    <property type="component" value="Unassembled WGS sequence"/>
</dbReference>
<keyword evidence="1" id="KW-0812">Transmembrane</keyword>
<sequence length="296" mass="32392">MSTPTRSMDLSATIQSVSVWLHVMHVSQVGRFTFLGQTDFYMLDLGSSASMSTSNKSVWTICVFGVWLGRHYQHFIDSHWVNTAAASHAVNVAVLSIITIIAITSIFALNTCHNPFICAQCPVSTLNSFKNKTLTCSLNWRIHQSVYINLALLHQMVCSGSLISCATGVFAFAVILCTSISRLCTSVCMLDASAWLPQPFGPCEHCLAVSIALFVSVSMFGMPLCPFNTLWLLSPSVTSMLCFISNTQHAQGIHLSSQHICLALRPIHSVSNTIHVTCMPMHASKARVAATIIWLH</sequence>
<dbReference type="AlphaFoldDB" id="A0A0C3DSC2"/>
<dbReference type="InParanoid" id="A0A0C3DSC2"/>
<keyword evidence="3" id="KW-1185">Reference proteome</keyword>
<feature type="transmembrane region" description="Helical" evidence="1">
    <location>
        <begin position="89"/>
        <end position="109"/>
    </location>
</feature>
<dbReference type="EMBL" id="KN822077">
    <property type="protein sequence ID" value="KIM59074.1"/>
    <property type="molecule type" value="Genomic_DNA"/>
</dbReference>
<gene>
    <name evidence="2" type="ORF">SCLCIDRAFT_27519</name>
</gene>
<evidence type="ECO:0000313" key="3">
    <source>
        <dbReference type="Proteomes" id="UP000053989"/>
    </source>
</evidence>
<accession>A0A0C3DSC2</accession>
<evidence type="ECO:0000256" key="1">
    <source>
        <dbReference type="SAM" id="Phobius"/>
    </source>
</evidence>
<dbReference type="HOGENOM" id="CLU_940611_0_0_1"/>
<protein>
    <submittedName>
        <fullName evidence="2">Uncharacterized protein</fullName>
    </submittedName>
</protein>
<keyword evidence="1" id="KW-0472">Membrane</keyword>
<evidence type="ECO:0000313" key="2">
    <source>
        <dbReference type="EMBL" id="KIM59074.1"/>
    </source>
</evidence>
<reference evidence="2 3" key="1">
    <citation type="submission" date="2014-04" db="EMBL/GenBank/DDBJ databases">
        <authorList>
            <consortium name="DOE Joint Genome Institute"/>
            <person name="Kuo A."/>
            <person name="Kohler A."/>
            <person name="Nagy L.G."/>
            <person name="Floudas D."/>
            <person name="Copeland A."/>
            <person name="Barry K.W."/>
            <person name="Cichocki N."/>
            <person name="Veneault-Fourrey C."/>
            <person name="LaButti K."/>
            <person name="Lindquist E.A."/>
            <person name="Lipzen A."/>
            <person name="Lundell T."/>
            <person name="Morin E."/>
            <person name="Murat C."/>
            <person name="Sun H."/>
            <person name="Tunlid A."/>
            <person name="Henrissat B."/>
            <person name="Grigoriev I.V."/>
            <person name="Hibbett D.S."/>
            <person name="Martin F."/>
            <person name="Nordberg H.P."/>
            <person name="Cantor M.N."/>
            <person name="Hua S.X."/>
        </authorList>
    </citation>
    <scope>NUCLEOTIDE SEQUENCE [LARGE SCALE GENOMIC DNA]</scope>
    <source>
        <strain evidence="2 3">Foug A</strain>
    </source>
</reference>